<dbReference type="InterPro" id="IPR002182">
    <property type="entry name" value="NB-ARC"/>
</dbReference>
<feature type="domain" description="PPM-type phosphatase" evidence="1">
    <location>
        <begin position="34"/>
        <end position="267"/>
    </location>
</feature>
<keyword evidence="3" id="KW-1185">Reference proteome</keyword>
<dbReference type="EMBL" id="JAHRHJ020003813">
    <property type="protein sequence ID" value="KAH9289243.1"/>
    <property type="molecule type" value="Genomic_DNA"/>
</dbReference>
<evidence type="ECO:0000313" key="2">
    <source>
        <dbReference type="EMBL" id="KAH9289243.1"/>
    </source>
</evidence>
<evidence type="ECO:0000259" key="1">
    <source>
        <dbReference type="PROSITE" id="PS51746"/>
    </source>
</evidence>
<comment type="caution">
    <text evidence="2">The sequence shown here is derived from an EMBL/GenBank/DDBJ whole genome shotgun (WGS) entry which is preliminary data.</text>
</comment>
<proteinExistence type="predicted"/>
<dbReference type="InterPro" id="IPR036457">
    <property type="entry name" value="PPM-type-like_dom_sf"/>
</dbReference>
<dbReference type="Pfam" id="PF00481">
    <property type="entry name" value="PP2C"/>
    <property type="match status" value="1"/>
</dbReference>
<evidence type="ECO:0000313" key="3">
    <source>
        <dbReference type="Proteomes" id="UP000824469"/>
    </source>
</evidence>
<dbReference type="AlphaFoldDB" id="A0AA38BXJ8"/>
<organism evidence="2 3">
    <name type="scientific">Taxus chinensis</name>
    <name type="common">Chinese yew</name>
    <name type="synonym">Taxus wallichiana var. chinensis</name>
    <dbReference type="NCBI Taxonomy" id="29808"/>
    <lineage>
        <taxon>Eukaryota</taxon>
        <taxon>Viridiplantae</taxon>
        <taxon>Streptophyta</taxon>
        <taxon>Embryophyta</taxon>
        <taxon>Tracheophyta</taxon>
        <taxon>Spermatophyta</taxon>
        <taxon>Pinopsida</taxon>
        <taxon>Pinidae</taxon>
        <taxon>Conifers II</taxon>
        <taxon>Cupressales</taxon>
        <taxon>Taxaceae</taxon>
        <taxon>Taxus</taxon>
    </lineage>
</organism>
<dbReference type="Gene3D" id="3.60.40.10">
    <property type="entry name" value="PPM-type phosphatase domain"/>
    <property type="match status" value="1"/>
</dbReference>
<dbReference type="Proteomes" id="UP000824469">
    <property type="component" value="Unassembled WGS sequence"/>
</dbReference>
<dbReference type="InterPro" id="IPR015655">
    <property type="entry name" value="PP2C"/>
</dbReference>
<dbReference type="InterPro" id="IPR001932">
    <property type="entry name" value="PPM-type_phosphatase-like_dom"/>
</dbReference>
<gene>
    <name evidence="2" type="ORF">KI387_033360</name>
</gene>
<dbReference type="GO" id="GO:0004722">
    <property type="term" value="F:protein serine/threonine phosphatase activity"/>
    <property type="evidence" value="ECO:0007669"/>
    <property type="project" value="InterPro"/>
</dbReference>
<feature type="non-terminal residue" evidence="2">
    <location>
        <position position="267"/>
    </location>
</feature>
<dbReference type="PROSITE" id="PS51746">
    <property type="entry name" value="PPM_2"/>
    <property type="match status" value="1"/>
</dbReference>
<dbReference type="InterPro" id="IPR027417">
    <property type="entry name" value="P-loop_NTPase"/>
</dbReference>
<reference evidence="2 3" key="1">
    <citation type="journal article" date="2021" name="Nat. Plants">
        <title>The Taxus genome provides insights into paclitaxel biosynthesis.</title>
        <authorList>
            <person name="Xiong X."/>
            <person name="Gou J."/>
            <person name="Liao Q."/>
            <person name="Li Y."/>
            <person name="Zhou Q."/>
            <person name="Bi G."/>
            <person name="Li C."/>
            <person name="Du R."/>
            <person name="Wang X."/>
            <person name="Sun T."/>
            <person name="Guo L."/>
            <person name="Liang H."/>
            <person name="Lu P."/>
            <person name="Wu Y."/>
            <person name="Zhang Z."/>
            <person name="Ro D.K."/>
            <person name="Shang Y."/>
            <person name="Huang S."/>
            <person name="Yan J."/>
        </authorList>
    </citation>
    <scope>NUCLEOTIDE SEQUENCE [LARGE SCALE GENOMIC DNA]</scope>
    <source>
        <strain evidence="2">Ta-2019</strain>
    </source>
</reference>
<protein>
    <recommendedName>
        <fullName evidence="1">PPM-type phosphatase domain-containing protein</fullName>
    </recommendedName>
</protein>
<dbReference type="SUPFAM" id="SSF52540">
    <property type="entry name" value="P-loop containing nucleoside triphosphate hydrolases"/>
    <property type="match status" value="1"/>
</dbReference>
<accession>A0AA38BXJ8</accession>
<dbReference type="PANTHER" id="PTHR47992">
    <property type="entry name" value="PROTEIN PHOSPHATASE"/>
    <property type="match status" value="1"/>
</dbReference>
<dbReference type="Pfam" id="PF00931">
    <property type="entry name" value="NB-ARC"/>
    <property type="match status" value="1"/>
</dbReference>
<sequence>MDEKRQQLLLLITASHYKSSMVSRMPQVPPPNDAVGIDDQIAKVVQLLDWEDAKPVVAVVIYGLGGSGKTTLAQAVYASLKDKLQLGWRHSQVTLVQNLETRDSQTNGELNGLNKSQSCTEKKRSLENREVKAHRPLTVFRHLQRFASEQPGMSADVIRKAFLATEEGFLSVVTKAWPIKPQTAAIGSCCLVGVVCSGVLYVANLGDSCVVMGKLVKAIGEVIAMQLSTEYNARIENIRQELQSLHPDDSHIVVLKHGVWRVKGIIQ</sequence>
<name>A0AA38BXJ8_TAXCH</name>
<dbReference type="SUPFAM" id="SSF81606">
    <property type="entry name" value="PP2C-like"/>
    <property type="match status" value="1"/>
</dbReference>